<dbReference type="Pfam" id="PF00472">
    <property type="entry name" value="RF-1"/>
    <property type="match status" value="1"/>
</dbReference>
<dbReference type="Gene3D" id="3.30.160.20">
    <property type="match status" value="1"/>
</dbReference>
<dbReference type="SUPFAM" id="SSF75620">
    <property type="entry name" value="Release factor"/>
    <property type="match status" value="1"/>
</dbReference>
<dbReference type="PANTHER" id="PTHR47814:SF1">
    <property type="entry name" value="PEPTIDYL-TRNA HYDROLASE ARFB"/>
    <property type="match status" value="1"/>
</dbReference>
<evidence type="ECO:0000313" key="4">
    <source>
        <dbReference type="EMBL" id="QVK22063.1"/>
    </source>
</evidence>
<sequence length="138" mass="15644">MIKISNRVQLPEQELDWQFIRASGAGGQHINKVSTAAQLIFDIRASSLPEVYQQKLLQLSDHRISASGKIIIKCQQSRSQDDNRQQALAQFCELILSVTRVQKKRIATKATRSSQIKRVDSKKKRGAIKSMRQQKIAT</sequence>
<dbReference type="RefSeq" id="WP_213680721.1">
    <property type="nucleotide sequence ID" value="NZ_CP074572.1"/>
</dbReference>
<dbReference type="Proteomes" id="UP000676428">
    <property type="component" value="Chromosome"/>
</dbReference>
<dbReference type="InterPro" id="IPR045853">
    <property type="entry name" value="Pep_chain_release_fac_I_sf"/>
</dbReference>
<evidence type="ECO:0000259" key="3">
    <source>
        <dbReference type="Pfam" id="PF00472"/>
    </source>
</evidence>
<feature type="domain" description="Prokaryotic-type class I peptide chain release factors" evidence="3">
    <location>
        <begin position="7"/>
        <end position="130"/>
    </location>
</feature>
<organism evidence="4 5">
    <name type="scientific">Shewanella dokdonensis</name>
    <dbReference type="NCBI Taxonomy" id="712036"/>
    <lineage>
        <taxon>Bacteria</taxon>
        <taxon>Pseudomonadati</taxon>
        <taxon>Pseudomonadota</taxon>
        <taxon>Gammaproteobacteria</taxon>
        <taxon>Alteromonadales</taxon>
        <taxon>Shewanellaceae</taxon>
        <taxon>Shewanella</taxon>
    </lineage>
</organism>
<evidence type="ECO:0000256" key="2">
    <source>
        <dbReference type="SAM" id="MobiDB-lite"/>
    </source>
</evidence>
<protein>
    <submittedName>
        <fullName evidence="4">Aminoacyl-tRNA hydrolase</fullName>
        <ecNumber evidence="4">3.1.1.29</ecNumber>
    </submittedName>
</protein>
<proteinExistence type="inferred from homology"/>
<name>A0ABX8DBU2_9GAMM</name>
<dbReference type="InterPro" id="IPR000352">
    <property type="entry name" value="Pep_chain_release_fac_I"/>
</dbReference>
<keyword evidence="5" id="KW-1185">Reference proteome</keyword>
<evidence type="ECO:0000313" key="5">
    <source>
        <dbReference type="Proteomes" id="UP000676428"/>
    </source>
</evidence>
<accession>A0ABX8DBU2</accession>
<evidence type="ECO:0000256" key="1">
    <source>
        <dbReference type="ARBA" id="ARBA00010835"/>
    </source>
</evidence>
<dbReference type="NCBIfam" id="NF006718">
    <property type="entry name" value="PRK09256.1"/>
    <property type="match status" value="1"/>
</dbReference>
<dbReference type="GO" id="GO:0004045">
    <property type="term" value="F:peptidyl-tRNA hydrolase activity"/>
    <property type="evidence" value="ECO:0007669"/>
    <property type="project" value="UniProtKB-EC"/>
</dbReference>
<comment type="similarity">
    <text evidence="1">Belongs to the prokaryotic/mitochondrial release factor family.</text>
</comment>
<feature type="region of interest" description="Disordered" evidence="2">
    <location>
        <begin position="107"/>
        <end position="138"/>
    </location>
</feature>
<dbReference type="EMBL" id="CP074572">
    <property type="protein sequence ID" value="QVK22063.1"/>
    <property type="molecule type" value="Genomic_DNA"/>
</dbReference>
<dbReference type="PANTHER" id="PTHR47814">
    <property type="entry name" value="PEPTIDYL-TRNA HYDROLASE ARFB"/>
    <property type="match status" value="1"/>
</dbReference>
<keyword evidence="4" id="KW-0378">Hydrolase</keyword>
<gene>
    <name evidence="4" type="primary">arfB</name>
    <name evidence="4" type="ORF">KHX94_11325</name>
</gene>
<dbReference type="EC" id="3.1.1.29" evidence="4"/>
<reference evidence="4 5" key="1">
    <citation type="journal article" date="2012" name="Int. J. Syst. Evol. Microbiol.">
        <title>Shewanella dokdonensis sp. nov., isolated from seawater.</title>
        <authorList>
            <person name="Sung H.R."/>
            <person name="Yoon J.H."/>
            <person name="Ghim S.Y."/>
        </authorList>
    </citation>
    <scope>NUCLEOTIDE SEQUENCE [LARGE SCALE GENOMIC DNA]</scope>
    <source>
        <strain evidence="4 5">DSM 23626</strain>
    </source>
</reference>